<dbReference type="Pfam" id="PF04389">
    <property type="entry name" value="Peptidase_M28"/>
    <property type="match status" value="1"/>
</dbReference>
<keyword evidence="9" id="KW-1185">Reference proteome</keyword>
<dbReference type="KEGG" id="spsw:Sps_00481"/>
<dbReference type="Gene3D" id="3.50.30.30">
    <property type="match status" value="1"/>
</dbReference>
<sequence length="564" mass="61635">MRLLPPVCALALLSACSQHPTDTQTSTSSEVKPAVNTAANSPVKFDEARFRQDIKTLSSDEFEGRAPTTKGETLTLNYLTQAFKEMGLVGANHGDYLQAVPMVTYTASEQQVISFADLTLEHRKDIVLGSRHDNGGVDIASAPLVFVGYGINAPEYEWNDYQDLDMHGKIAVILVNDPGFALPDSGKFNGKAMTYYGRWDYKFSEASKQGALGAIIIHETAAASYPWSVVENSWTGPQQDLVVDKTELDKHVQVEGWITQDIATKVFEKSGLNLSELVQRAASGPMNVPLKQTANIQFANTASYANSYNVVATLPGNKRPDEQVLFTAHWDHIGKDESKDGDQIYNGALDNASGTAGILEIARQFAKQSKDGQPLSRSVTFIATTGEEQGLLGSRFYAANPIYPIDKSVAVFNLDSTNIYGRTLDYTIVGKGKSELENYLIDALTSQNRVAKAESRPESGGFFRSDHFSFAKLGIPAVFAGGGSEPVDEATAQYKVKMKETMKGCYHNTCDEYREDWDLSGALQDLAIYYSAAETLANSQDWPGYFAGTEFHSLRSANTQAVSE</sequence>
<gene>
    <name evidence="8" type="ORF">Sps_00481</name>
</gene>
<evidence type="ECO:0000256" key="5">
    <source>
        <dbReference type="ARBA" id="ARBA00022801"/>
    </source>
</evidence>
<dbReference type="InterPro" id="IPR045175">
    <property type="entry name" value="M28_fam"/>
</dbReference>
<dbReference type="OrthoDB" id="9778250at2"/>
<keyword evidence="6" id="KW-0862">Zinc</keyword>
<accession>A0A1S6HJI7</accession>
<dbReference type="GO" id="GO:0046872">
    <property type="term" value="F:metal ion binding"/>
    <property type="evidence" value="ECO:0007669"/>
    <property type="project" value="UniProtKB-KW"/>
</dbReference>
<dbReference type="InterPro" id="IPR007484">
    <property type="entry name" value="Peptidase_M28"/>
</dbReference>
<dbReference type="Gene3D" id="3.40.630.10">
    <property type="entry name" value="Zn peptidases"/>
    <property type="match status" value="1"/>
</dbReference>
<dbReference type="AlphaFoldDB" id="A0A1S6HJI7"/>
<evidence type="ECO:0000256" key="3">
    <source>
        <dbReference type="ARBA" id="ARBA00022723"/>
    </source>
</evidence>
<keyword evidence="3" id="KW-0479">Metal-binding</keyword>
<protein>
    <submittedName>
        <fullName evidence="8">Putative aminopeptidase</fullName>
    </submittedName>
</protein>
<dbReference type="PROSITE" id="PS51257">
    <property type="entry name" value="PROKAR_LIPOPROTEIN"/>
    <property type="match status" value="1"/>
</dbReference>
<dbReference type="Proteomes" id="UP000189545">
    <property type="component" value="Chromosome"/>
</dbReference>
<evidence type="ECO:0000313" key="8">
    <source>
        <dbReference type="EMBL" id="AQS35685.1"/>
    </source>
</evidence>
<dbReference type="GO" id="GO:0004177">
    <property type="term" value="F:aminopeptidase activity"/>
    <property type="evidence" value="ECO:0007669"/>
    <property type="project" value="UniProtKB-KW"/>
</dbReference>
<evidence type="ECO:0000313" key="9">
    <source>
        <dbReference type="Proteomes" id="UP000189545"/>
    </source>
</evidence>
<keyword evidence="4" id="KW-0732">Signal</keyword>
<keyword evidence="2" id="KW-0645">Protease</keyword>
<evidence type="ECO:0000256" key="2">
    <source>
        <dbReference type="ARBA" id="ARBA00022670"/>
    </source>
</evidence>
<dbReference type="GO" id="GO:0006508">
    <property type="term" value="P:proteolysis"/>
    <property type="evidence" value="ECO:0007669"/>
    <property type="project" value="UniProtKB-KW"/>
</dbReference>
<proteinExistence type="predicted"/>
<dbReference type="RefSeq" id="WP_077751007.1">
    <property type="nucleotide sequence ID" value="NZ_CP014782.1"/>
</dbReference>
<dbReference type="FunFam" id="3.40.630.10:FF:000088">
    <property type="entry name" value="Peptidase M20"/>
    <property type="match status" value="1"/>
</dbReference>
<evidence type="ECO:0000256" key="6">
    <source>
        <dbReference type="ARBA" id="ARBA00022833"/>
    </source>
</evidence>
<name>A0A1S6HJI7_9GAMM</name>
<reference evidence="8 9" key="1">
    <citation type="submission" date="2016-03" db="EMBL/GenBank/DDBJ databases">
        <title>Complete genome sequence of Shewanella psychrophila WP2, a deep sea bacterium isolated from west Pacific sediment.</title>
        <authorList>
            <person name="Xu G."/>
            <person name="Jian H."/>
        </authorList>
    </citation>
    <scope>NUCLEOTIDE SEQUENCE [LARGE SCALE GENOMIC DNA]</scope>
    <source>
        <strain evidence="8 9">WP2</strain>
    </source>
</reference>
<dbReference type="EMBL" id="CP014782">
    <property type="protein sequence ID" value="AQS35685.1"/>
    <property type="molecule type" value="Genomic_DNA"/>
</dbReference>
<dbReference type="PANTHER" id="PTHR12147:SF56">
    <property type="entry name" value="AMINOPEPTIDASE YDR415C-RELATED"/>
    <property type="match status" value="1"/>
</dbReference>
<dbReference type="InterPro" id="IPR046450">
    <property type="entry name" value="PA_dom_sf"/>
</dbReference>
<dbReference type="STRING" id="225848.Sps_00481"/>
<keyword evidence="1 8" id="KW-0031">Aminopeptidase</keyword>
<keyword evidence="5" id="KW-0378">Hydrolase</keyword>
<dbReference type="SUPFAM" id="SSF53187">
    <property type="entry name" value="Zn-dependent exopeptidases"/>
    <property type="match status" value="1"/>
</dbReference>
<evidence type="ECO:0000256" key="1">
    <source>
        <dbReference type="ARBA" id="ARBA00022438"/>
    </source>
</evidence>
<dbReference type="CDD" id="cd04821">
    <property type="entry name" value="PA_M28_1_2"/>
    <property type="match status" value="1"/>
</dbReference>
<evidence type="ECO:0000256" key="4">
    <source>
        <dbReference type="ARBA" id="ARBA00022729"/>
    </source>
</evidence>
<dbReference type="CDD" id="cd05660">
    <property type="entry name" value="M28_like_PA"/>
    <property type="match status" value="1"/>
</dbReference>
<dbReference type="GO" id="GO:0008235">
    <property type="term" value="F:metalloexopeptidase activity"/>
    <property type="evidence" value="ECO:0007669"/>
    <property type="project" value="InterPro"/>
</dbReference>
<dbReference type="SUPFAM" id="SSF52025">
    <property type="entry name" value="PA domain"/>
    <property type="match status" value="1"/>
</dbReference>
<evidence type="ECO:0000259" key="7">
    <source>
        <dbReference type="Pfam" id="PF04389"/>
    </source>
</evidence>
<feature type="domain" description="Peptidase M28" evidence="7">
    <location>
        <begin position="309"/>
        <end position="530"/>
    </location>
</feature>
<organism evidence="8 9">
    <name type="scientific">Shewanella psychrophila</name>
    <dbReference type="NCBI Taxonomy" id="225848"/>
    <lineage>
        <taxon>Bacteria</taxon>
        <taxon>Pseudomonadati</taxon>
        <taxon>Pseudomonadota</taxon>
        <taxon>Gammaproteobacteria</taxon>
        <taxon>Alteromonadales</taxon>
        <taxon>Shewanellaceae</taxon>
        <taxon>Shewanella</taxon>
    </lineage>
</organism>
<dbReference type="PANTHER" id="PTHR12147">
    <property type="entry name" value="METALLOPEPTIDASE M28 FAMILY MEMBER"/>
    <property type="match status" value="1"/>
</dbReference>